<dbReference type="Proteomes" id="UP000324029">
    <property type="component" value="Unassembled WGS sequence"/>
</dbReference>
<organism evidence="1 2">
    <name type="scientific">Pseudomonas synxantha</name>
    <dbReference type="NCBI Taxonomy" id="47883"/>
    <lineage>
        <taxon>Bacteria</taxon>
        <taxon>Pseudomonadati</taxon>
        <taxon>Pseudomonadota</taxon>
        <taxon>Gammaproteobacteria</taxon>
        <taxon>Pseudomonadales</taxon>
        <taxon>Pseudomonadaceae</taxon>
        <taxon>Pseudomonas</taxon>
    </lineage>
</organism>
<name>A0A5D3G3V3_9PSED</name>
<dbReference type="AlphaFoldDB" id="A0A5D3G3V3"/>
<reference evidence="1 2" key="1">
    <citation type="submission" date="2019-08" db="EMBL/GenBank/DDBJ databases">
        <title>Subclass B2 metallo-beta lactamase from Pseudomonas synxantha.</title>
        <authorList>
            <person name="Poirel L."/>
            <person name="Palmieri M."/>
            <person name="Masseron A."/>
            <person name="Perreten V."/>
            <person name="Nordman P."/>
        </authorList>
    </citation>
    <scope>NUCLEOTIDE SEQUENCE [LARGE SCALE GENOMIC DNA]</scope>
    <source>
        <strain evidence="1 2">MCP106</strain>
    </source>
</reference>
<dbReference type="RefSeq" id="WP_103734024.1">
    <property type="nucleotide sequence ID" value="NZ_VSRO01000015.1"/>
</dbReference>
<sequence length="106" mass="11672">MQPPVLSSADRQRLEAMLRSPQMFEGAPRAIVDESLKRAVQVLEQSKINEQAIRQAAQQSEAAVRQALSGAPDQSVEQLDLKREVNKEIQQLIARIEAARAGPAKS</sequence>
<reference evidence="1 2" key="2">
    <citation type="submission" date="2019-08" db="EMBL/GenBank/DDBJ databases">
        <authorList>
            <person name="Brilhante M."/>
            <person name="Perreten V."/>
        </authorList>
    </citation>
    <scope>NUCLEOTIDE SEQUENCE [LARGE SCALE GENOMIC DNA]</scope>
    <source>
        <strain evidence="1 2">MCP106</strain>
    </source>
</reference>
<evidence type="ECO:0000313" key="1">
    <source>
        <dbReference type="EMBL" id="TYK55059.1"/>
    </source>
</evidence>
<protein>
    <submittedName>
        <fullName evidence="1">Uncharacterized protein</fullName>
    </submittedName>
</protein>
<proteinExistence type="predicted"/>
<evidence type="ECO:0000313" key="2">
    <source>
        <dbReference type="Proteomes" id="UP000324029"/>
    </source>
</evidence>
<dbReference type="EMBL" id="VSRO01000015">
    <property type="protein sequence ID" value="TYK55059.1"/>
    <property type="molecule type" value="Genomic_DNA"/>
</dbReference>
<accession>A0A5D3G3V3</accession>
<comment type="caution">
    <text evidence="1">The sequence shown here is derived from an EMBL/GenBank/DDBJ whole genome shotgun (WGS) entry which is preliminary data.</text>
</comment>
<gene>
    <name evidence="1" type="ORF">FXO26_24890</name>
</gene>